<gene>
    <name evidence="8" type="ORF">SARC_10503</name>
</gene>
<dbReference type="InterPro" id="IPR036390">
    <property type="entry name" value="WH_DNA-bd_sf"/>
</dbReference>
<dbReference type="GO" id="GO:0043565">
    <property type="term" value="F:sequence-specific DNA binding"/>
    <property type="evidence" value="ECO:0007669"/>
    <property type="project" value="InterPro"/>
</dbReference>
<evidence type="ECO:0000256" key="6">
    <source>
        <dbReference type="RuleBase" id="RU004020"/>
    </source>
</evidence>
<evidence type="ECO:0000256" key="5">
    <source>
        <dbReference type="ARBA" id="ARBA00023242"/>
    </source>
</evidence>
<dbReference type="eggNOG" id="KOG0627">
    <property type="taxonomic scope" value="Eukaryota"/>
</dbReference>
<dbReference type="AlphaFoldDB" id="A0A0L0FJR9"/>
<keyword evidence="2" id="KW-0805">Transcription regulation</keyword>
<evidence type="ECO:0000256" key="2">
    <source>
        <dbReference type="ARBA" id="ARBA00023015"/>
    </source>
</evidence>
<evidence type="ECO:0000256" key="1">
    <source>
        <dbReference type="ARBA" id="ARBA00004123"/>
    </source>
</evidence>
<dbReference type="InterPro" id="IPR036388">
    <property type="entry name" value="WH-like_DNA-bd_sf"/>
</dbReference>
<name>A0A0L0FJR9_9EUKA</name>
<comment type="similarity">
    <text evidence="6">Belongs to the HSF family.</text>
</comment>
<evidence type="ECO:0000259" key="7">
    <source>
        <dbReference type="SMART" id="SM00415"/>
    </source>
</evidence>
<keyword evidence="5" id="KW-0539">Nucleus</keyword>
<dbReference type="Pfam" id="PF00447">
    <property type="entry name" value="HSF_DNA-bind"/>
    <property type="match status" value="1"/>
</dbReference>
<dbReference type="EMBL" id="KQ242870">
    <property type="protein sequence ID" value="KNC77024.1"/>
    <property type="molecule type" value="Genomic_DNA"/>
</dbReference>
<dbReference type="OrthoDB" id="60033at2759"/>
<reference evidence="8 9" key="1">
    <citation type="submission" date="2011-02" db="EMBL/GenBank/DDBJ databases">
        <title>The Genome Sequence of Sphaeroforma arctica JP610.</title>
        <authorList>
            <consortium name="The Broad Institute Genome Sequencing Platform"/>
            <person name="Russ C."/>
            <person name="Cuomo C."/>
            <person name="Young S.K."/>
            <person name="Zeng Q."/>
            <person name="Gargeya S."/>
            <person name="Alvarado L."/>
            <person name="Berlin A."/>
            <person name="Chapman S.B."/>
            <person name="Chen Z."/>
            <person name="Freedman E."/>
            <person name="Gellesch M."/>
            <person name="Goldberg J."/>
            <person name="Griggs A."/>
            <person name="Gujja S."/>
            <person name="Heilman E."/>
            <person name="Heiman D."/>
            <person name="Howarth C."/>
            <person name="Mehta T."/>
            <person name="Neiman D."/>
            <person name="Pearson M."/>
            <person name="Roberts A."/>
            <person name="Saif S."/>
            <person name="Shea T."/>
            <person name="Shenoy N."/>
            <person name="Sisk P."/>
            <person name="Stolte C."/>
            <person name="Sykes S."/>
            <person name="White J."/>
            <person name="Yandava C."/>
            <person name="Burger G."/>
            <person name="Gray M.W."/>
            <person name="Holland P.W.H."/>
            <person name="King N."/>
            <person name="Lang F.B.F."/>
            <person name="Roger A.J."/>
            <person name="Ruiz-Trillo I."/>
            <person name="Haas B."/>
            <person name="Nusbaum C."/>
            <person name="Birren B."/>
        </authorList>
    </citation>
    <scope>NUCLEOTIDE SEQUENCE [LARGE SCALE GENOMIC DNA]</scope>
    <source>
        <strain evidence="8 9">JP610</strain>
    </source>
</reference>
<dbReference type="GO" id="GO:0005634">
    <property type="term" value="C:nucleus"/>
    <property type="evidence" value="ECO:0007669"/>
    <property type="project" value="UniProtKB-SubCell"/>
</dbReference>
<dbReference type="SUPFAM" id="SSF46785">
    <property type="entry name" value="Winged helix' DNA-binding domain"/>
    <property type="match status" value="1"/>
</dbReference>
<keyword evidence="4" id="KW-0804">Transcription</keyword>
<feature type="domain" description="HSF-type DNA-binding" evidence="7">
    <location>
        <begin position="23"/>
        <end position="126"/>
    </location>
</feature>
<dbReference type="RefSeq" id="XP_014150926.1">
    <property type="nucleotide sequence ID" value="XM_014295451.1"/>
</dbReference>
<dbReference type="PRINTS" id="PR00056">
    <property type="entry name" value="HSFDOMAIN"/>
</dbReference>
<protein>
    <recommendedName>
        <fullName evidence="7">HSF-type DNA-binding domain-containing protein</fullName>
    </recommendedName>
</protein>
<dbReference type="FunFam" id="1.10.10.10:FF:000027">
    <property type="entry name" value="Heat shock transcription factor 1"/>
    <property type="match status" value="1"/>
</dbReference>
<organism evidence="8 9">
    <name type="scientific">Sphaeroforma arctica JP610</name>
    <dbReference type="NCBI Taxonomy" id="667725"/>
    <lineage>
        <taxon>Eukaryota</taxon>
        <taxon>Ichthyosporea</taxon>
        <taxon>Ichthyophonida</taxon>
        <taxon>Sphaeroforma</taxon>
    </lineage>
</organism>
<dbReference type="GO" id="GO:0003700">
    <property type="term" value="F:DNA-binding transcription factor activity"/>
    <property type="evidence" value="ECO:0007669"/>
    <property type="project" value="InterPro"/>
</dbReference>
<proteinExistence type="inferred from homology"/>
<keyword evidence="3" id="KW-0238">DNA-binding</keyword>
<dbReference type="Gene3D" id="1.10.10.10">
    <property type="entry name" value="Winged helix-like DNA-binding domain superfamily/Winged helix DNA-binding domain"/>
    <property type="match status" value="1"/>
</dbReference>
<accession>A0A0L0FJR9</accession>
<comment type="subcellular location">
    <subcellularLocation>
        <location evidence="1">Nucleus</location>
    </subcellularLocation>
</comment>
<evidence type="ECO:0000313" key="9">
    <source>
        <dbReference type="Proteomes" id="UP000054560"/>
    </source>
</evidence>
<dbReference type="InterPro" id="IPR000232">
    <property type="entry name" value="HSF_DNA-bd"/>
</dbReference>
<evidence type="ECO:0000256" key="4">
    <source>
        <dbReference type="ARBA" id="ARBA00023163"/>
    </source>
</evidence>
<dbReference type="Proteomes" id="UP000054560">
    <property type="component" value="Unassembled WGS sequence"/>
</dbReference>
<dbReference type="SMART" id="SM00415">
    <property type="entry name" value="HSF"/>
    <property type="match status" value="1"/>
</dbReference>
<keyword evidence="9" id="KW-1185">Reference proteome</keyword>
<dbReference type="STRING" id="667725.A0A0L0FJR9"/>
<evidence type="ECO:0000313" key="8">
    <source>
        <dbReference type="EMBL" id="KNC77024.1"/>
    </source>
</evidence>
<evidence type="ECO:0000256" key="3">
    <source>
        <dbReference type="ARBA" id="ARBA00023125"/>
    </source>
</evidence>
<dbReference type="PANTHER" id="PTHR10015:SF427">
    <property type="entry name" value="HEAT SHOCK FACTOR PROTEIN"/>
    <property type="match status" value="1"/>
</dbReference>
<dbReference type="GeneID" id="25911007"/>
<sequence length="263" mass="29901">MFAAVTSQIYTYHTWKRVFIMSSASTFLQKLLTMIEDPKSDQHIAWTADGTSFIVFDSIIFSKEILPQYFRHNKFASFVRQLNMYDFHKIPIDCTTGIQYSENAVQFTNPYFLRGQPHLLQNMKRKAGTRVDKSDTSESEKEYIDAALANLAHSEHQLTGKLNSVESDNRYLREEFSKLCQKNTQQEQTVSRIMHFLTSIYGTAGEGAATLSTAHSVPNIQYPAHSSANSSLFFTQTFPTLDTRIDGDIFSPNSQGGHPQNWA</sequence>
<dbReference type="PANTHER" id="PTHR10015">
    <property type="entry name" value="HEAT SHOCK TRANSCRIPTION FACTOR"/>
    <property type="match status" value="1"/>
</dbReference>